<dbReference type="Gene3D" id="2.60.40.420">
    <property type="entry name" value="Cupredoxins - blue copper proteins"/>
    <property type="match status" value="1"/>
</dbReference>
<keyword evidence="1" id="KW-0479">Metal-binding</keyword>
<protein>
    <submittedName>
        <fullName evidence="3">Copper-binding protein</fullName>
    </submittedName>
</protein>
<evidence type="ECO:0000313" key="3">
    <source>
        <dbReference type="EMBL" id="MBD2319162.1"/>
    </source>
</evidence>
<name>A0ABR8CGI2_9CYAN</name>
<dbReference type="PANTHER" id="PTHR38439">
    <property type="entry name" value="AURACYANIN-B"/>
    <property type="match status" value="1"/>
</dbReference>
<sequence length="165" mass="18178">MRHPFKIFSQGLLIGLFAIFLLVMSPNLAISSPIAAPVKIASVDFTKQTVIEVKVSLSNTANELKFIPDRFTFESGKRYKLLLNNPSGLKHYFTSKDFADAIWTQNVVAGNVEVKGNIRELELRPNTTAAWTFIPIKSGTYELHCAIAGHSEAGMRGLITIQPSA</sequence>
<accession>A0ABR8CGI2</accession>
<evidence type="ECO:0000256" key="1">
    <source>
        <dbReference type="ARBA" id="ARBA00022723"/>
    </source>
</evidence>
<proteinExistence type="predicted"/>
<dbReference type="CDD" id="cd04210">
    <property type="entry name" value="Cupredoxin_like_1"/>
    <property type="match status" value="1"/>
</dbReference>
<dbReference type="RefSeq" id="WP_190580841.1">
    <property type="nucleotide sequence ID" value="NZ_CAWPQU010000038.1"/>
</dbReference>
<dbReference type="PANTHER" id="PTHR38439:SF3">
    <property type="entry name" value="COPPER-RESISTANT CUPROPROTEIN COPI"/>
    <property type="match status" value="1"/>
</dbReference>
<dbReference type="SUPFAM" id="SSF49503">
    <property type="entry name" value="Cupredoxins"/>
    <property type="match status" value="1"/>
</dbReference>
<evidence type="ECO:0000313" key="4">
    <source>
        <dbReference type="Proteomes" id="UP000618445"/>
    </source>
</evidence>
<gene>
    <name evidence="3" type="ORF">H6G05_20250</name>
</gene>
<reference evidence="3 4" key="1">
    <citation type="journal article" date="2020" name="ISME J.">
        <title>Comparative genomics reveals insights into cyanobacterial evolution and habitat adaptation.</title>
        <authorList>
            <person name="Chen M.Y."/>
            <person name="Teng W.K."/>
            <person name="Zhao L."/>
            <person name="Hu C.X."/>
            <person name="Zhou Y.K."/>
            <person name="Han B.P."/>
            <person name="Song L.R."/>
            <person name="Shu W.S."/>
        </authorList>
    </citation>
    <scope>NUCLEOTIDE SEQUENCE [LARGE SCALE GENOMIC DNA]</scope>
    <source>
        <strain evidence="3 4">FACHB-1050</strain>
    </source>
</reference>
<dbReference type="EMBL" id="JACJQY010000043">
    <property type="protein sequence ID" value="MBD2319162.1"/>
    <property type="molecule type" value="Genomic_DNA"/>
</dbReference>
<dbReference type="InterPro" id="IPR008972">
    <property type="entry name" value="Cupredoxin"/>
</dbReference>
<keyword evidence="4" id="KW-1185">Reference proteome</keyword>
<dbReference type="InterPro" id="IPR050845">
    <property type="entry name" value="Cu-binding_ET"/>
</dbReference>
<organism evidence="3 4">
    <name type="scientific">Phormidium tenue FACHB-1050</name>
    <dbReference type="NCBI Taxonomy" id="2692857"/>
    <lineage>
        <taxon>Bacteria</taxon>
        <taxon>Bacillati</taxon>
        <taxon>Cyanobacteriota</taxon>
        <taxon>Cyanophyceae</taxon>
        <taxon>Oscillatoriophycideae</taxon>
        <taxon>Oscillatoriales</taxon>
        <taxon>Oscillatoriaceae</taxon>
        <taxon>Phormidium</taxon>
    </lineage>
</organism>
<keyword evidence="2" id="KW-0186">Copper</keyword>
<dbReference type="Proteomes" id="UP000618445">
    <property type="component" value="Unassembled WGS sequence"/>
</dbReference>
<dbReference type="InterPro" id="IPR041716">
    <property type="entry name" value="Cupredoxin-like_Cyanobacteria"/>
</dbReference>
<evidence type="ECO:0000256" key="2">
    <source>
        <dbReference type="ARBA" id="ARBA00023008"/>
    </source>
</evidence>
<comment type="caution">
    <text evidence="3">The sequence shown here is derived from an EMBL/GenBank/DDBJ whole genome shotgun (WGS) entry which is preliminary data.</text>
</comment>